<evidence type="ECO:0000313" key="11">
    <source>
        <dbReference type="EMBL" id="OLF14534.1"/>
    </source>
</evidence>
<evidence type="ECO:0000256" key="8">
    <source>
        <dbReference type="ARBA" id="ARBA00022967"/>
    </source>
</evidence>
<evidence type="ECO:0000259" key="10">
    <source>
        <dbReference type="PROSITE" id="PS50893"/>
    </source>
</evidence>
<keyword evidence="3" id="KW-1003">Cell membrane</keyword>
<keyword evidence="2" id="KW-0813">Transport</keyword>
<gene>
    <name evidence="11" type="ORF">BLA60_02905</name>
</gene>
<dbReference type="RefSeq" id="WP_075131481.1">
    <property type="nucleotide sequence ID" value="NZ_MSIF01000001.1"/>
</dbReference>
<keyword evidence="8" id="KW-1278">Translocase</keyword>
<dbReference type="InterPro" id="IPR050107">
    <property type="entry name" value="ABC_carbohydrate_import_ATPase"/>
</dbReference>
<dbReference type="PANTHER" id="PTHR43790:SF3">
    <property type="entry name" value="D-ALLOSE IMPORT ATP-BINDING PROTEIN ALSA-RELATED"/>
    <property type="match status" value="1"/>
</dbReference>
<dbReference type="EMBL" id="MSIF01000001">
    <property type="protein sequence ID" value="OLF14534.1"/>
    <property type="molecule type" value="Genomic_DNA"/>
</dbReference>
<keyword evidence="7" id="KW-0067">ATP-binding</keyword>
<dbReference type="InterPro" id="IPR003593">
    <property type="entry name" value="AAA+_ATPase"/>
</dbReference>
<organism evidence="11 12">
    <name type="scientific">Actinophytocola xinjiangensis</name>
    <dbReference type="NCBI Taxonomy" id="485602"/>
    <lineage>
        <taxon>Bacteria</taxon>
        <taxon>Bacillati</taxon>
        <taxon>Actinomycetota</taxon>
        <taxon>Actinomycetes</taxon>
        <taxon>Pseudonocardiales</taxon>
        <taxon>Pseudonocardiaceae</taxon>
    </lineage>
</organism>
<evidence type="ECO:0000256" key="6">
    <source>
        <dbReference type="ARBA" id="ARBA00022741"/>
    </source>
</evidence>
<dbReference type="FunFam" id="3.40.50.300:FF:000127">
    <property type="entry name" value="Ribose import ATP-binding protein RbsA"/>
    <property type="match status" value="1"/>
</dbReference>
<evidence type="ECO:0000256" key="9">
    <source>
        <dbReference type="ARBA" id="ARBA00023136"/>
    </source>
</evidence>
<evidence type="ECO:0000256" key="3">
    <source>
        <dbReference type="ARBA" id="ARBA00022475"/>
    </source>
</evidence>
<dbReference type="GO" id="GO:0016887">
    <property type="term" value="F:ATP hydrolysis activity"/>
    <property type="evidence" value="ECO:0007669"/>
    <property type="project" value="InterPro"/>
</dbReference>
<dbReference type="SUPFAM" id="SSF52540">
    <property type="entry name" value="P-loop containing nucleoside triphosphate hydrolases"/>
    <property type="match status" value="2"/>
</dbReference>
<dbReference type="OrthoDB" id="3651648at2"/>
<evidence type="ECO:0000256" key="2">
    <source>
        <dbReference type="ARBA" id="ARBA00022448"/>
    </source>
</evidence>
<name>A0A7Z0WTC9_9PSEU</name>
<evidence type="ECO:0000313" key="12">
    <source>
        <dbReference type="Proteomes" id="UP000185696"/>
    </source>
</evidence>
<accession>A0A7Z0WTC9</accession>
<dbReference type="Pfam" id="PF00005">
    <property type="entry name" value="ABC_tran"/>
    <property type="match status" value="2"/>
</dbReference>
<dbReference type="SMART" id="SM00382">
    <property type="entry name" value="AAA"/>
    <property type="match status" value="2"/>
</dbReference>
<dbReference type="Proteomes" id="UP000185696">
    <property type="component" value="Unassembled WGS sequence"/>
</dbReference>
<dbReference type="Gene3D" id="3.40.50.300">
    <property type="entry name" value="P-loop containing nucleotide triphosphate hydrolases"/>
    <property type="match status" value="2"/>
</dbReference>
<evidence type="ECO:0000256" key="1">
    <source>
        <dbReference type="ARBA" id="ARBA00004202"/>
    </source>
</evidence>
<feature type="domain" description="ABC transporter" evidence="10">
    <location>
        <begin position="2"/>
        <end position="238"/>
    </location>
</feature>
<feature type="domain" description="ABC transporter" evidence="10">
    <location>
        <begin position="247"/>
        <end position="495"/>
    </location>
</feature>
<dbReference type="AlphaFoldDB" id="A0A7Z0WTC9"/>
<dbReference type="PROSITE" id="PS00211">
    <property type="entry name" value="ABC_TRANSPORTER_1"/>
    <property type="match status" value="1"/>
</dbReference>
<dbReference type="PROSITE" id="PS50893">
    <property type="entry name" value="ABC_TRANSPORTER_2"/>
    <property type="match status" value="2"/>
</dbReference>
<protein>
    <recommendedName>
        <fullName evidence="10">ABC transporter domain-containing protein</fullName>
    </recommendedName>
</protein>
<keyword evidence="4" id="KW-0762">Sugar transport</keyword>
<evidence type="ECO:0000256" key="5">
    <source>
        <dbReference type="ARBA" id="ARBA00022737"/>
    </source>
</evidence>
<dbReference type="GO" id="GO:0005524">
    <property type="term" value="F:ATP binding"/>
    <property type="evidence" value="ECO:0007669"/>
    <property type="project" value="UniProtKB-KW"/>
</dbReference>
<reference evidence="11 12" key="1">
    <citation type="submission" date="2016-12" db="EMBL/GenBank/DDBJ databases">
        <title>The draft genome sequence of Actinophytocola xinjiangensis.</title>
        <authorList>
            <person name="Wang W."/>
            <person name="Yuan L."/>
        </authorList>
    </citation>
    <scope>NUCLEOTIDE SEQUENCE [LARGE SCALE GENOMIC DNA]</scope>
    <source>
        <strain evidence="11 12">CGMCC 4.4663</strain>
    </source>
</reference>
<dbReference type="InterPro" id="IPR003439">
    <property type="entry name" value="ABC_transporter-like_ATP-bd"/>
</dbReference>
<keyword evidence="9" id="KW-0472">Membrane</keyword>
<evidence type="ECO:0000256" key="7">
    <source>
        <dbReference type="ARBA" id="ARBA00022840"/>
    </source>
</evidence>
<sequence>MLQLRGIGKRYPGVLALDGVDFDVRPGEVHALLGENGAGKSTLIKVMAGVQVPDEGEYLVDGKPMTFGSPKDAHAAGVSVVFQELSQVESLSVAENVFFGRLPASPLGTVDRGTLHREARRLLERVGLTVDPGTRLGFLSVAQRQLVEIAKALSTDAKVIAMDEPTSALSYAEIETLFDLVDRLTEQGVGIVYVSHKLEELFRLSDRITVLRDGRKVAETPTTEITADELVTQMVGRELDAMFPRMARTFDPNDTPLLEVTGLTSDMVHDVTFSVHAGEVVGFSGLMGAGRTELARALFGLDRTKAGQIRLDGRVVPRGSSPRAAERGMGYVPEDRKSDGLVLVSTIRDNMTLAVLRRLSRGGTVNRSKERGVVRDAIARLRVKAHSAEVKVATLSGGNQQKVTLARWLIKEDLKVLILDEPTRGIDVNSKSEIYKLIAGIAERGVAVLVMSSEMPELLSLCDRIHVMRDGRLVKEFDHADANQEDLMTAAIGKGKQ</sequence>
<dbReference type="InterPro" id="IPR017871">
    <property type="entry name" value="ABC_transporter-like_CS"/>
</dbReference>
<comment type="subcellular location">
    <subcellularLocation>
        <location evidence="1">Cell membrane</location>
        <topology evidence="1">Peripheral membrane protein</topology>
    </subcellularLocation>
</comment>
<comment type="caution">
    <text evidence="11">The sequence shown here is derived from an EMBL/GenBank/DDBJ whole genome shotgun (WGS) entry which is preliminary data.</text>
</comment>
<dbReference type="CDD" id="cd03216">
    <property type="entry name" value="ABC_Carb_Monos_I"/>
    <property type="match status" value="1"/>
</dbReference>
<keyword evidence="6" id="KW-0547">Nucleotide-binding</keyword>
<keyword evidence="12" id="KW-1185">Reference proteome</keyword>
<dbReference type="InterPro" id="IPR027417">
    <property type="entry name" value="P-loop_NTPase"/>
</dbReference>
<evidence type="ECO:0000256" key="4">
    <source>
        <dbReference type="ARBA" id="ARBA00022597"/>
    </source>
</evidence>
<dbReference type="GO" id="GO:0005886">
    <property type="term" value="C:plasma membrane"/>
    <property type="evidence" value="ECO:0007669"/>
    <property type="project" value="UniProtKB-SubCell"/>
</dbReference>
<dbReference type="PANTHER" id="PTHR43790">
    <property type="entry name" value="CARBOHYDRATE TRANSPORT ATP-BINDING PROTEIN MG119-RELATED"/>
    <property type="match status" value="1"/>
</dbReference>
<dbReference type="CDD" id="cd03215">
    <property type="entry name" value="ABC_Carb_Monos_II"/>
    <property type="match status" value="1"/>
</dbReference>
<proteinExistence type="predicted"/>
<keyword evidence="5" id="KW-0677">Repeat</keyword>